<evidence type="ECO:0000256" key="3">
    <source>
        <dbReference type="SAM" id="MobiDB-lite"/>
    </source>
</evidence>
<dbReference type="InterPro" id="IPR036869">
    <property type="entry name" value="J_dom_sf"/>
</dbReference>
<dbReference type="CDD" id="cd06257">
    <property type="entry name" value="DnaJ"/>
    <property type="match status" value="1"/>
</dbReference>
<feature type="domain" description="J" evidence="5">
    <location>
        <begin position="5"/>
        <end position="62"/>
    </location>
</feature>
<dbReference type="PROSITE" id="PS50076">
    <property type="entry name" value="DNAJ_2"/>
    <property type="match status" value="1"/>
</dbReference>
<dbReference type="AlphaFoldDB" id="A0A9X2IEY7"/>
<dbReference type="PANTHER" id="PTHR37042:SF4">
    <property type="entry name" value="OUTER MEMBRANE PROTEIN RV1973"/>
    <property type="match status" value="1"/>
</dbReference>
<dbReference type="Gene3D" id="1.10.287.110">
    <property type="entry name" value="DnaJ domain"/>
    <property type="match status" value="1"/>
</dbReference>
<feature type="compositionally biased region" description="Low complexity" evidence="3">
    <location>
        <begin position="89"/>
        <end position="101"/>
    </location>
</feature>
<keyword evidence="2 4" id="KW-0472">Membrane</keyword>
<dbReference type="Pfam" id="PF00226">
    <property type="entry name" value="DnaJ"/>
    <property type="match status" value="1"/>
</dbReference>
<comment type="caution">
    <text evidence="6">The sequence shown here is derived from an EMBL/GenBank/DDBJ whole genome shotgun (WGS) entry which is preliminary data.</text>
</comment>
<feature type="region of interest" description="Disordered" evidence="3">
    <location>
        <begin position="52"/>
        <end position="101"/>
    </location>
</feature>
<evidence type="ECO:0000256" key="4">
    <source>
        <dbReference type="SAM" id="Phobius"/>
    </source>
</evidence>
<dbReference type="RefSeq" id="WP_250827339.1">
    <property type="nucleotide sequence ID" value="NZ_JAMOIL010000012.1"/>
</dbReference>
<protein>
    <submittedName>
        <fullName evidence="6">DnaJ domain-containing protein</fullName>
    </submittedName>
</protein>
<evidence type="ECO:0000313" key="7">
    <source>
        <dbReference type="Proteomes" id="UP001139485"/>
    </source>
</evidence>
<dbReference type="SUPFAM" id="SSF46565">
    <property type="entry name" value="Chaperone J-domain"/>
    <property type="match status" value="1"/>
</dbReference>
<name>A0A9X2IEY7_9ACTN</name>
<dbReference type="EMBL" id="JAMOIL010000012">
    <property type="protein sequence ID" value="MCM0620797.1"/>
    <property type="molecule type" value="Genomic_DNA"/>
</dbReference>
<organism evidence="6 7">
    <name type="scientific">Nocardioides bruguierae</name>
    <dbReference type="NCBI Taxonomy" id="2945102"/>
    <lineage>
        <taxon>Bacteria</taxon>
        <taxon>Bacillati</taxon>
        <taxon>Actinomycetota</taxon>
        <taxon>Actinomycetes</taxon>
        <taxon>Propionibacteriales</taxon>
        <taxon>Nocardioidaceae</taxon>
        <taxon>Nocardioides</taxon>
    </lineage>
</organism>
<keyword evidence="4" id="KW-0812">Transmembrane</keyword>
<evidence type="ECO:0000256" key="1">
    <source>
        <dbReference type="ARBA" id="ARBA00004370"/>
    </source>
</evidence>
<evidence type="ECO:0000313" key="6">
    <source>
        <dbReference type="EMBL" id="MCM0620797.1"/>
    </source>
</evidence>
<proteinExistence type="predicted"/>
<comment type="subcellular location">
    <subcellularLocation>
        <location evidence="1">Membrane</location>
    </subcellularLocation>
</comment>
<accession>A0A9X2IEY7</accession>
<evidence type="ECO:0000256" key="2">
    <source>
        <dbReference type="ARBA" id="ARBA00023136"/>
    </source>
</evidence>
<evidence type="ECO:0000259" key="5">
    <source>
        <dbReference type="PROSITE" id="PS50076"/>
    </source>
</evidence>
<sequence length="275" mass="28975">MSGPTWYDVLGVEPGASADDVRAAWRAALAELDPGDRRAKLATEAAETLLDPERRAAYDASLAPAAGEPVDSLDEAAPPEPQAVHEPTSEPTSEPASEPASAASGRLVPAWLLAVLALLAALSVGGTVAVAAQPHHRVITGDAGTVEADAQAAQAAAERAVGPVLSYDYRTMEEDGARARTYLTADYTETYDQLFAVLEENAPTSQTVVGPVEVVDSALVRVGDDRVQVLVFANRQRTNASTTQPDVYQDQLTLTMVLDDGQWLVDDITTTPLAD</sequence>
<keyword evidence="4" id="KW-1133">Transmembrane helix</keyword>
<dbReference type="PANTHER" id="PTHR37042">
    <property type="entry name" value="OUTER MEMBRANE PROTEIN RV1973"/>
    <property type="match status" value="1"/>
</dbReference>
<gene>
    <name evidence="6" type="ORF">M8330_10890</name>
</gene>
<dbReference type="Proteomes" id="UP001139485">
    <property type="component" value="Unassembled WGS sequence"/>
</dbReference>
<feature type="transmembrane region" description="Helical" evidence="4">
    <location>
        <begin position="110"/>
        <end position="132"/>
    </location>
</feature>
<dbReference type="GO" id="GO:0016020">
    <property type="term" value="C:membrane"/>
    <property type="evidence" value="ECO:0007669"/>
    <property type="project" value="UniProtKB-SubCell"/>
</dbReference>
<reference evidence="6" key="1">
    <citation type="submission" date="2022-05" db="EMBL/GenBank/DDBJ databases">
        <authorList>
            <person name="Tuo L."/>
        </authorList>
    </citation>
    <scope>NUCLEOTIDE SEQUENCE</scope>
    <source>
        <strain evidence="6">BSK12Z-4</strain>
    </source>
</reference>
<keyword evidence="7" id="KW-1185">Reference proteome</keyword>
<dbReference type="SMART" id="SM00271">
    <property type="entry name" value="DnaJ"/>
    <property type="match status" value="1"/>
</dbReference>
<dbReference type="InterPro" id="IPR001623">
    <property type="entry name" value="DnaJ_domain"/>
</dbReference>